<organism evidence="7 8">
    <name type="scientific">Blepharisma stoltei</name>
    <dbReference type="NCBI Taxonomy" id="1481888"/>
    <lineage>
        <taxon>Eukaryota</taxon>
        <taxon>Sar</taxon>
        <taxon>Alveolata</taxon>
        <taxon>Ciliophora</taxon>
        <taxon>Postciliodesmatophora</taxon>
        <taxon>Heterotrichea</taxon>
        <taxon>Heterotrichida</taxon>
        <taxon>Blepharismidae</taxon>
        <taxon>Blepharisma</taxon>
    </lineage>
</organism>
<feature type="transmembrane region" description="Helical" evidence="5">
    <location>
        <begin position="1014"/>
        <end position="1031"/>
    </location>
</feature>
<keyword evidence="8" id="KW-1185">Reference proteome</keyword>
<keyword evidence="2 5" id="KW-0812">Transmembrane</keyword>
<comment type="subcellular location">
    <subcellularLocation>
        <location evidence="1">Membrane</location>
    </subcellularLocation>
</comment>
<accession>A0AAU9KBR0</accession>
<keyword evidence="4 5" id="KW-0472">Membrane</keyword>
<keyword evidence="3 5" id="KW-1133">Transmembrane helix</keyword>
<feature type="transmembrane region" description="Helical" evidence="5">
    <location>
        <begin position="981"/>
        <end position="1002"/>
    </location>
</feature>
<protein>
    <recommendedName>
        <fullName evidence="6">Receptor ligand binding region domain-containing protein</fullName>
    </recommendedName>
</protein>
<feature type="transmembrane region" description="Helical" evidence="5">
    <location>
        <begin position="1071"/>
        <end position="1090"/>
    </location>
</feature>
<dbReference type="EMBL" id="CAJZBQ010000059">
    <property type="protein sequence ID" value="CAG9334705.1"/>
    <property type="molecule type" value="Genomic_DNA"/>
</dbReference>
<reference evidence="7" key="1">
    <citation type="submission" date="2021-09" db="EMBL/GenBank/DDBJ databases">
        <authorList>
            <consortium name="AG Swart"/>
            <person name="Singh M."/>
            <person name="Singh A."/>
            <person name="Seah K."/>
            <person name="Emmerich C."/>
        </authorList>
    </citation>
    <scope>NUCLEOTIDE SEQUENCE</scope>
    <source>
        <strain evidence="7">ATCC30299</strain>
    </source>
</reference>
<feature type="domain" description="Receptor ligand binding region" evidence="6">
    <location>
        <begin position="432"/>
        <end position="697"/>
    </location>
</feature>
<gene>
    <name evidence="7" type="ORF">BSTOLATCC_MIC62247</name>
</gene>
<feature type="transmembrane region" description="Helical" evidence="5">
    <location>
        <begin position="950"/>
        <end position="969"/>
    </location>
</feature>
<dbReference type="Gene3D" id="3.40.50.2300">
    <property type="match status" value="2"/>
</dbReference>
<sequence>MNKKANFSDIGLIKILSFLKMLNLCFSFEIIIAQNDRNELNKIWIEEIKYQFESVIEWHQCDYSLISECVNSHPNAIIILDLSNSFQKQLSLSELCKENNKIHLVPQKNQEFLYDEWTYSIVSSNLAQTDAYFAVLAYFNWTHGLAITDGDHAYIKQKFLDYSQTFDYIIIESSASLEKVVNRVIKPLGATLYYIFANSVLSSNIQETLKSKKLLSRGDGILLTQNSCYDCKINGAIIVTVAGQEHASSQEQLLISSLENLILYLLNQTVETTEELKDLLKIYSQKKQFSIVNIQDNQRKIVGSVSAGSVTILKALIFPGNTTDVPKSDKKILHMTVSGGSYNPGAPPLTVAPFLYYGAYTAWSLINEGALGILAHFQINYFIFDCGAVTYDKELTPACFAKDIDKFGLAHIPAPSSLTTIAEIDFFKSFNLTIPVVGSESDDYSLNSTSLYPLFTRVIVSNRYLLSLSLLLFRALGWRKICVLYSDDISGKSEYLALISTTEQYNIEILNSENSRAIPADLNRTSIKNYSGTLKKIVDTDARLLVLFFMPPPLYYIIEELYDMGLRKGDLLIFVTKEGVFPTRLYDDVDKLKIQEIGVPMISISGRNWVGKVGEFAYSQISSRYNGHSFPTTCSSYDAAYLIGIALDYMINQGYDYTDPYQLNLTIRAQKFTGCTGVVFIDKGSNDRVMDAFDIMACKIDTNSGSVITYKMGEFRPFGSTMLSIKTPLIYGDGTTVKPDDLRNQINKCPFHDNLIRTFAKGRIIVFSICFMFALVSFAVTAYIWKNWWNITIEELKVKQEISLQDIIVMITIGIEFFQFAAMGPDITPINSILAKISSSLSFSLENIFALQKGIFWILIDGVFGAILFWLVLCLVVLLSLDEKYPKVTIFRFLAWLADYLMPILGNLCFIPFVSMCLNVFICDHSIGDNFTDSFLAADCYYFCWKDEHLIYAIFSFIALLCYEPLAVLCRPLWQELQHMVHIHTAPPFLMVKTVVQIILIVMNKTVKRADSTIHGALFAVLMVAYILFIFRYKPYNYPRLCWWQTLSLIGVVWLSVISTISSKVEGNANVYFPVVCVGWIIIALVGIYVQRRKYPSLLYRKNLDTTHLFKFAFTFGKHSKNALAKIVPDRRPSSVNLMPKDFSIGKEVD</sequence>
<feature type="transmembrane region" description="Helical" evidence="5">
    <location>
        <begin position="1043"/>
        <end position="1065"/>
    </location>
</feature>
<evidence type="ECO:0000256" key="4">
    <source>
        <dbReference type="ARBA" id="ARBA00023136"/>
    </source>
</evidence>
<evidence type="ECO:0000256" key="1">
    <source>
        <dbReference type="ARBA" id="ARBA00004370"/>
    </source>
</evidence>
<dbReference type="SUPFAM" id="SSF53822">
    <property type="entry name" value="Periplasmic binding protein-like I"/>
    <property type="match status" value="1"/>
</dbReference>
<evidence type="ECO:0000313" key="8">
    <source>
        <dbReference type="Proteomes" id="UP001162131"/>
    </source>
</evidence>
<dbReference type="AlphaFoldDB" id="A0AAU9KBR0"/>
<comment type="caution">
    <text evidence="7">The sequence shown here is derived from an EMBL/GenBank/DDBJ whole genome shotgun (WGS) entry which is preliminary data.</text>
</comment>
<evidence type="ECO:0000256" key="2">
    <source>
        <dbReference type="ARBA" id="ARBA00022692"/>
    </source>
</evidence>
<feature type="transmembrane region" description="Helical" evidence="5">
    <location>
        <begin position="806"/>
        <end position="824"/>
    </location>
</feature>
<dbReference type="InterPro" id="IPR028082">
    <property type="entry name" value="Peripla_BP_I"/>
</dbReference>
<dbReference type="InterPro" id="IPR001828">
    <property type="entry name" value="ANF_lig-bd_rcpt"/>
</dbReference>
<dbReference type="GO" id="GO:0016020">
    <property type="term" value="C:membrane"/>
    <property type="evidence" value="ECO:0007669"/>
    <property type="project" value="UniProtKB-SubCell"/>
</dbReference>
<name>A0AAU9KBR0_9CILI</name>
<feature type="transmembrane region" description="Helical" evidence="5">
    <location>
        <begin position="764"/>
        <end position="785"/>
    </location>
</feature>
<evidence type="ECO:0000313" key="7">
    <source>
        <dbReference type="EMBL" id="CAG9334705.1"/>
    </source>
</evidence>
<dbReference type="Pfam" id="PF01094">
    <property type="entry name" value="ANF_receptor"/>
    <property type="match status" value="1"/>
</dbReference>
<evidence type="ECO:0000259" key="6">
    <source>
        <dbReference type="Pfam" id="PF01094"/>
    </source>
</evidence>
<dbReference type="Proteomes" id="UP001162131">
    <property type="component" value="Unassembled WGS sequence"/>
</dbReference>
<proteinExistence type="predicted"/>
<feature type="transmembrane region" description="Helical" evidence="5">
    <location>
        <begin position="893"/>
        <end position="922"/>
    </location>
</feature>
<evidence type="ECO:0000256" key="3">
    <source>
        <dbReference type="ARBA" id="ARBA00022989"/>
    </source>
</evidence>
<evidence type="ECO:0000256" key="5">
    <source>
        <dbReference type="SAM" id="Phobius"/>
    </source>
</evidence>
<feature type="transmembrane region" description="Helical" evidence="5">
    <location>
        <begin position="855"/>
        <end position="881"/>
    </location>
</feature>